<reference evidence="1 2" key="1">
    <citation type="submission" date="2012-09" db="EMBL/GenBank/DDBJ databases">
        <authorList>
            <person name="Dupont C.L."/>
            <person name="Rusch D.B."/>
            <person name="Lombardo M.-J."/>
            <person name="Novotny M."/>
            <person name="Yee-Greenbaum J."/>
            <person name="Laskin R."/>
        </authorList>
    </citation>
    <scope>NUCLEOTIDE SEQUENCE [LARGE SCALE GENOMIC DNA]</scope>
    <source>
        <strain evidence="1">SAR86E</strain>
    </source>
</reference>
<proteinExistence type="predicted"/>
<dbReference type="AlphaFoldDB" id="K6GJG8"/>
<keyword evidence="2" id="KW-1185">Reference proteome</keyword>
<accession>K6GJG8</accession>
<evidence type="ECO:0000313" key="1">
    <source>
        <dbReference type="EMBL" id="EKO37161.1"/>
    </source>
</evidence>
<sequence length="169" mass="19368">MIFYKVLLLFLLFIHATLQSSPSIELLNSELKNNYSFVERSLSKNNLEIDESKGTIHFAPNEITIKVSSPFQEIYRIDESSLEIHDIFLDQKQIVDLQELDSLFLNILINGVNQNSTHYELRLINPQGIDIVPRDGSNKISFIFMGSSLKLIRYIDSLGVEHGIELTKI</sequence>
<dbReference type="Gene3D" id="2.50.20.10">
    <property type="entry name" value="Lipoprotein localisation LolA/LolB/LppX"/>
    <property type="match status" value="1"/>
</dbReference>
<dbReference type="Proteomes" id="UP000010310">
    <property type="component" value="Unassembled WGS sequence"/>
</dbReference>
<name>K6GJG8_9GAMM</name>
<dbReference type="STRING" id="1208365.B273_0067"/>
<protein>
    <submittedName>
        <fullName evidence="1">Uncharacterized protein</fullName>
    </submittedName>
</protein>
<dbReference type="EMBL" id="AMWX01000001">
    <property type="protein sequence ID" value="EKO37161.1"/>
    <property type="molecule type" value="Genomic_DNA"/>
</dbReference>
<evidence type="ECO:0000313" key="2">
    <source>
        <dbReference type="Proteomes" id="UP000010310"/>
    </source>
</evidence>
<comment type="caution">
    <text evidence="1">The sequence shown here is derived from an EMBL/GenBank/DDBJ whole genome shotgun (WGS) entry which is preliminary data.</text>
</comment>
<organism evidence="1 2">
    <name type="scientific">SAR86 cluster bacterium SAR86E</name>
    <dbReference type="NCBI Taxonomy" id="1208365"/>
    <lineage>
        <taxon>Bacteria</taxon>
        <taxon>Pseudomonadati</taxon>
        <taxon>Pseudomonadota</taxon>
        <taxon>Gammaproteobacteria</taxon>
        <taxon>SAR86 cluster</taxon>
    </lineage>
</organism>
<gene>
    <name evidence="1" type="ORF">B273_0067</name>
</gene>